<keyword evidence="8" id="KW-1185">Reference proteome</keyword>
<dbReference type="EMBL" id="CP017269">
    <property type="protein sequence ID" value="AOT73040.1"/>
    <property type="molecule type" value="Genomic_DNA"/>
</dbReference>
<evidence type="ECO:0000256" key="2">
    <source>
        <dbReference type="ARBA" id="ARBA00022475"/>
    </source>
</evidence>
<dbReference type="Pfam" id="PF04277">
    <property type="entry name" value="OAD_gamma"/>
    <property type="match status" value="1"/>
</dbReference>
<dbReference type="KEGG" id="gfe:Gferi_16895"/>
<comment type="subcellular location">
    <subcellularLocation>
        <location evidence="1">Cell membrane</location>
    </subcellularLocation>
</comment>
<dbReference type="InterPro" id="IPR005899">
    <property type="entry name" value="Na_pump_deCOase"/>
</dbReference>
<gene>
    <name evidence="6" type="ORF">Gferi_08060</name>
    <name evidence="7" type="ORF">Gferi_16895</name>
</gene>
<keyword evidence="3" id="KW-0812">Transmembrane</keyword>
<evidence type="ECO:0000313" key="7">
    <source>
        <dbReference type="EMBL" id="AOT73176.1"/>
    </source>
</evidence>
<dbReference type="GO" id="GO:0036376">
    <property type="term" value="P:sodium ion export across plasma membrane"/>
    <property type="evidence" value="ECO:0007669"/>
    <property type="project" value="InterPro"/>
</dbReference>
<keyword evidence="2" id="KW-1003">Cell membrane</keyword>
<dbReference type="KEGG" id="gfe:Gferi_08060"/>
<evidence type="ECO:0000256" key="1">
    <source>
        <dbReference type="ARBA" id="ARBA00004236"/>
    </source>
</evidence>
<sequence length="87" mass="9636">MLDLLRILFYKEPKKAPVQVVEQPVAEAEAEAEEDNMEELVAVITAAVAASLQTSTHNIIVQNIVRVGDTTPTWGRAGRVEQMNSRF</sequence>
<evidence type="ECO:0000313" key="8">
    <source>
        <dbReference type="Proteomes" id="UP000095743"/>
    </source>
</evidence>
<evidence type="ECO:0000256" key="4">
    <source>
        <dbReference type="ARBA" id="ARBA00022989"/>
    </source>
</evidence>
<reference evidence="7 8" key="1">
    <citation type="submission" date="2016-09" db="EMBL/GenBank/DDBJ databases">
        <title>Genomic analysis reveals versatility of anaerobic energy metabolism of Geosporobacter ferrireducens IRF9 of phylum Firmicutes.</title>
        <authorList>
            <person name="Kim S.-J."/>
        </authorList>
    </citation>
    <scope>NUCLEOTIDE SEQUENCE [LARGE SCALE GENOMIC DNA]</scope>
    <source>
        <strain evidence="7 8">IRF9</strain>
    </source>
</reference>
<evidence type="ECO:0000313" key="6">
    <source>
        <dbReference type="EMBL" id="AOT73040.1"/>
    </source>
</evidence>
<dbReference type="AlphaFoldDB" id="A0A1D8GQJ2"/>
<keyword evidence="4" id="KW-1133">Transmembrane helix</keyword>
<keyword evidence="5" id="KW-0472">Membrane</keyword>
<evidence type="ECO:0000256" key="3">
    <source>
        <dbReference type="ARBA" id="ARBA00022692"/>
    </source>
</evidence>
<organism evidence="7 8">
    <name type="scientific">Geosporobacter ferrireducens</name>
    <dbReference type="NCBI Taxonomy" id="1424294"/>
    <lineage>
        <taxon>Bacteria</taxon>
        <taxon>Bacillati</taxon>
        <taxon>Bacillota</taxon>
        <taxon>Clostridia</taxon>
        <taxon>Peptostreptococcales</taxon>
        <taxon>Thermotaleaceae</taxon>
        <taxon>Geosporobacter</taxon>
    </lineage>
</organism>
<name>A0A1D8GQJ2_9FIRM</name>
<proteinExistence type="predicted"/>
<dbReference type="Proteomes" id="UP000095743">
    <property type="component" value="Chromosome"/>
</dbReference>
<dbReference type="EMBL" id="CP017269">
    <property type="protein sequence ID" value="AOT73176.1"/>
    <property type="molecule type" value="Genomic_DNA"/>
</dbReference>
<dbReference type="STRING" id="1424294.Gferi_08060"/>
<protein>
    <submittedName>
        <fullName evidence="7">Uncharacterized protein</fullName>
    </submittedName>
</protein>
<evidence type="ECO:0000256" key="5">
    <source>
        <dbReference type="ARBA" id="ARBA00023136"/>
    </source>
</evidence>
<dbReference type="GO" id="GO:0015081">
    <property type="term" value="F:sodium ion transmembrane transporter activity"/>
    <property type="evidence" value="ECO:0007669"/>
    <property type="project" value="InterPro"/>
</dbReference>
<dbReference type="GO" id="GO:0005886">
    <property type="term" value="C:plasma membrane"/>
    <property type="evidence" value="ECO:0007669"/>
    <property type="project" value="UniProtKB-SubCell"/>
</dbReference>
<accession>A0A1D8GQJ2</accession>